<evidence type="ECO:0000259" key="6">
    <source>
        <dbReference type="PROSITE" id="PS51192"/>
    </source>
</evidence>
<dbReference type="Pfam" id="PF07717">
    <property type="entry name" value="OB_NTP_bind"/>
    <property type="match status" value="1"/>
</dbReference>
<dbReference type="GO" id="GO:0004386">
    <property type="term" value="F:helicase activity"/>
    <property type="evidence" value="ECO:0007669"/>
    <property type="project" value="UniProtKB-KW"/>
</dbReference>
<dbReference type="PROSITE" id="PS51194">
    <property type="entry name" value="HELICASE_CTER"/>
    <property type="match status" value="1"/>
</dbReference>
<dbReference type="Pfam" id="PF04408">
    <property type="entry name" value="WHD_HA2"/>
    <property type="match status" value="1"/>
</dbReference>
<name>A0A507E8G8_9FUNG</name>
<reference evidence="8 9" key="1">
    <citation type="journal article" date="2019" name="Sci. Rep.">
        <title>Comparative genomics of chytrid fungi reveal insights into the obligate biotrophic and pathogenic lifestyle of Synchytrium endobioticum.</title>
        <authorList>
            <person name="van de Vossenberg B.T.L.H."/>
            <person name="Warris S."/>
            <person name="Nguyen H.D.T."/>
            <person name="van Gent-Pelzer M.P.E."/>
            <person name="Joly D.L."/>
            <person name="van de Geest H.C."/>
            <person name="Bonants P.J.M."/>
            <person name="Smith D.S."/>
            <person name="Levesque C.A."/>
            <person name="van der Lee T.A.J."/>
        </authorList>
    </citation>
    <scope>NUCLEOTIDE SEQUENCE [LARGE SCALE GENOMIC DNA]</scope>
    <source>
        <strain evidence="8 9">CBS 809.83</strain>
    </source>
</reference>
<keyword evidence="9" id="KW-1185">Reference proteome</keyword>
<dbReference type="InterPro" id="IPR001650">
    <property type="entry name" value="Helicase_C-like"/>
</dbReference>
<feature type="region of interest" description="Disordered" evidence="5">
    <location>
        <begin position="1"/>
        <end position="86"/>
    </location>
</feature>
<dbReference type="InterPro" id="IPR014001">
    <property type="entry name" value="Helicase_ATP-bd"/>
</dbReference>
<dbReference type="STRING" id="109895.A0A507E8G8"/>
<keyword evidence="4" id="KW-0067">ATP-binding</keyword>
<dbReference type="Gene3D" id="1.20.120.1080">
    <property type="match status" value="1"/>
</dbReference>
<evidence type="ECO:0000259" key="7">
    <source>
        <dbReference type="PROSITE" id="PS51194"/>
    </source>
</evidence>
<dbReference type="InterPro" id="IPR056382">
    <property type="entry name" value="DHX34_Znf-C2H2"/>
</dbReference>
<dbReference type="InterPro" id="IPR048333">
    <property type="entry name" value="HA2_WH"/>
</dbReference>
<keyword evidence="1" id="KW-0547">Nucleotide-binding</keyword>
<organism evidence="8 9">
    <name type="scientific">Powellomyces hirtus</name>
    <dbReference type="NCBI Taxonomy" id="109895"/>
    <lineage>
        <taxon>Eukaryota</taxon>
        <taxon>Fungi</taxon>
        <taxon>Fungi incertae sedis</taxon>
        <taxon>Chytridiomycota</taxon>
        <taxon>Chytridiomycota incertae sedis</taxon>
        <taxon>Chytridiomycetes</taxon>
        <taxon>Spizellomycetales</taxon>
        <taxon>Powellomycetaceae</taxon>
        <taxon>Powellomyces</taxon>
    </lineage>
</organism>
<dbReference type="Pfam" id="PF00271">
    <property type="entry name" value="Helicase_C"/>
    <property type="match status" value="1"/>
</dbReference>
<gene>
    <name evidence="8" type="ORF">PhCBS80983_g02487</name>
</gene>
<feature type="compositionally biased region" description="Basic and acidic residues" evidence="5">
    <location>
        <begin position="45"/>
        <end position="54"/>
    </location>
</feature>
<dbReference type="InterPro" id="IPR027417">
    <property type="entry name" value="P-loop_NTPase"/>
</dbReference>
<dbReference type="EMBL" id="QEAQ01000025">
    <property type="protein sequence ID" value="TPX59428.1"/>
    <property type="molecule type" value="Genomic_DNA"/>
</dbReference>
<feature type="domain" description="Helicase ATP-binding" evidence="6">
    <location>
        <begin position="218"/>
        <end position="377"/>
    </location>
</feature>
<evidence type="ECO:0008006" key="10">
    <source>
        <dbReference type="Google" id="ProtNLM"/>
    </source>
</evidence>
<protein>
    <recommendedName>
        <fullName evidence="10">Helicase C-terminal domain-containing protein</fullName>
    </recommendedName>
</protein>
<proteinExistence type="predicted"/>
<evidence type="ECO:0000256" key="5">
    <source>
        <dbReference type="SAM" id="MobiDB-lite"/>
    </source>
</evidence>
<keyword evidence="3" id="KW-0347">Helicase</keyword>
<evidence type="ECO:0000256" key="4">
    <source>
        <dbReference type="ARBA" id="ARBA00022840"/>
    </source>
</evidence>
<evidence type="ECO:0000256" key="3">
    <source>
        <dbReference type="ARBA" id="ARBA00022806"/>
    </source>
</evidence>
<dbReference type="PANTHER" id="PTHR18934">
    <property type="entry name" value="ATP-DEPENDENT RNA HELICASE"/>
    <property type="match status" value="1"/>
</dbReference>
<dbReference type="PANTHER" id="PTHR18934:SF221">
    <property type="entry name" value="ATP-DEPENDENT RNA HELICASE DHX34-RELATED"/>
    <property type="match status" value="1"/>
</dbReference>
<dbReference type="Proteomes" id="UP000318582">
    <property type="component" value="Unassembled WGS sequence"/>
</dbReference>
<dbReference type="InterPro" id="IPR011709">
    <property type="entry name" value="DEAD-box_helicase_OB_fold"/>
</dbReference>
<accession>A0A507E8G8</accession>
<dbReference type="Gene3D" id="3.40.50.300">
    <property type="entry name" value="P-loop containing nucleotide triphosphate hydrolases"/>
    <property type="match status" value="3"/>
</dbReference>
<evidence type="ECO:0000313" key="9">
    <source>
        <dbReference type="Proteomes" id="UP000318582"/>
    </source>
</evidence>
<dbReference type="SUPFAM" id="SSF52540">
    <property type="entry name" value="P-loop containing nucleoside triphosphate hydrolases"/>
    <property type="match status" value="1"/>
</dbReference>
<dbReference type="Pfam" id="PF24485">
    <property type="entry name" value="zf-C2H2_DHX34"/>
    <property type="match status" value="1"/>
</dbReference>
<evidence type="ECO:0000256" key="1">
    <source>
        <dbReference type="ARBA" id="ARBA00022741"/>
    </source>
</evidence>
<feature type="domain" description="Helicase C-terminal" evidence="7">
    <location>
        <begin position="432"/>
        <end position="591"/>
    </location>
</feature>
<dbReference type="PROSITE" id="PS51192">
    <property type="entry name" value="HELICASE_ATP_BIND_1"/>
    <property type="match status" value="1"/>
</dbReference>
<dbReference type="GO" id="GO:0005524">
    <property type="term" value="F:ATP binding"/>
    <property type="evidence" value="ECO:0007669"/>
    <property type="project" value="UniProtKB-KW"/>
</dbReference>
<dbReference type="SMART" id="SM00847">
    <property type="entry name" value="HA2"/>
    <property type="match status" value="1"/>
</dbReference>
<dbReference type="Pfam" id="PF21010">
    <property type="entry name" value="HA2_C"/>
    <property type="match status" value="1"/>
</dbReference>
<evidence type="ECO:0000256" key="2">
    <source>
        <dbReference type="ARBA" id="ARBA00022801"/>
    </source>
</evidence>
<dbReference type="GO" id="GO:0016787">
    <property type="term" value="F:hydrolase activity"/>
    <property type="evidence" value="ECO:0007669"/>
    <property type="project" value="UniProtKB-KW"/>
</dbReference>
<evidence type="ECO:0000313" key="8">
    <source>
        <dbReference type="EMBL" id="TPX59428.1"/>
    </source>
</evidence>
<dbReference type="SMART" id="SM00490">
    <property type="entry name" value="HELICc"/>
    <property type="match status" value="1"/>
</dbReference>
<dbReference type="AlphaFoldDB" id="A0A507E8G8"/>
<comment type="caution">
    <text evidence="8">The sequence shown here is derived from an EMBL/GenBank/DDBJ whole genome shotgun (WGS) entry which is preliminary data.</text>
</comment>
<dbReference type="InterPro" id="IPR007502">
    <property type="entry name" value="Helicase-assoc_dom"/>
</dbReference>
<feature type="compositionally biased region" description="Low complexity" evidence="5">
    <location>
        <begin position="1201"/>
        <end position="1223"/>
    </location>
</feature>
<dbReference type="CDD" id="cd18791">
    <property type="entry name" value="SF2_C_RHA"/>
    <property type="match status" value="1"/>
</dbReference>
<feature type="region of interest" description="Disordered" evidence="5">
    <location>
        <begin position="1199"/>
        <end position="1223"/>
    </location>
</feature>
<dbReference type="GO" id="GO:0003723">
    <property type="term" value="F:RNA binding"/>
    <property type="evidence" value="ECO:0007669"/>
    <property type="project" value="TreeGrafter"/>
</dbReference>
<keyword evidence="2" id="KW-0378">Hydrolase</keyword>
<sequence>MSGAQQHYNIDGSLRTETNAEAAEREQPFNRRGSRWMRPPLPIASKEEQLEAARKVVTMAGKGRSQPNNSAKDHDTRDGSQPSYEAAGWSEEADRILFGRGGEAPFRRGSPQFEEFRDFYTKFAAMRFKKIQAEASVANAAGQKHGVPLRDTVEDARHALVLFIDFQNKKKEQLRIKIEKVRAFQKRKKSTSPATFLKLTPKKDRNSLPIKALEQRIVETVTTNRVVLVAADTGAGKSTQQVNRKPLGIPCARFANPCNHRVPQYLLAAGFDRIAVTQPRRIACMSLARRVSYESMNMYGSEIAYQVRFDGNKSEKTKILFLTEGVLLRQFSGDFLLGTLKRLLSYREDVRIILMSATINAELFGQYFDAPVIEVPGRMYPVSIEYLPVDEEDRNLVDDRLFDERMKAEVRKSVATRSQKINAAPYLRILERIDQLVPPHERGDLLVFVSGLNEITLLAEELKAYSSNNSSLSVTEQEKVFDIAPPGVRKCILSTNIAETSVTIDGVRFIIDSGKVKEMAFDAAANLSRLSEFWISQSSAKQRAGRAGRTGPGQCYRLYSKKEYERFNEFPVPEILRMPLEPLLLQIRAYNLGDPRTFDFIERPAESAISYSVQRLQDLAALDRNEEITSLGRILAVMPLDVVLAKMLVLASISDMVDSIVIVAAALSVQSPFLRIPENQKHTLENRRSLFSKHGDPFTLHNVFTEWLRIKAERGESSSKWCRRFGLEEQRLYEMMKLKSQFEGILSDVLKVSVGSRLSNARKRKGSFDDIGVSGPNRAAKKLDWKYPAAQRRREQRRLLEQQKLLLNSGKRKVLRLEEEDEAFGSDTEIGPSAADMSIDALEFSLRHDGVGGLTPAADVGSLCERDINILKLIICSGLYPHQAVPDDTNHTRDVREQLFHTRSKRFVTMHPTSIFYDKPELVYPQTQENIRSPMEGQPETLATLHTRSYVTEMLCYVELLETNKPYLINVLRVPALGACLLFAKSIDVSPDVKHFVIDNWLHLNFADAAMAGSILVFASFLRIAWARIVALKLEKVSHRLPVPAVDRAEETEHAPIIGTSMRDVQAATTGARTTMPRKSDWKDLDFVPTALQRVRYEWEDGVLMGGIGPFADLAAEDVSAKLGDFLDLPTTFTVERLKTQDIPRMFGYDPYATESNPSAAVPLTPNIRYFVPAPKTLTRKIRARVALPCGRHALDVSELSRSSPSVANPSSSPPTSSTTSQAPLITEECSIESSSTPSSGVARQPMVCAHCGKSFVFTPVELLRHRRNCGG</sequence>
<dbReference type="SMART" id="SM00487">
    <property type="entry name" value="DEXDc"/>
    <property type="match status" value="1"/>
</dbReference>